<name>A0ABT0IVI8_9HYPH</name>
<evidence type="ECO:0000313" key="7">
    <source>
        <dbReference type="Proteomes" id="UP001202827"/>
    </source>
</evidence>
<dbReference type="InterPro" id="IPR051010">
    <property type="entry name" value="BCAA_transport"/>
</dbReference>
<accession>A0ABT0IVI8</accession>
<keyword evidence="7" id="KW-1185">Reference proteome</keyword>
<sequence>MNRFLSGIAAVATVVSLSAFSTPALADITIGVTIPTTGPGAALGIPLKNSIELWPEEIGGEKVKVILLDDAGDPSIATTNARRFANDDKVDVIMGSALTPAAIGAAGVAAEVGVPHFAISPVPPPVAKGKWTFVLPQYSSVLAKAMFSRMQKDGIKRVSFIGFADSYGQQWVDELKNTGKEYGLEVVSDERYARADTSVSGQVLKALAAKPDAVFIGASGTGAALPQIGVRERGFKGPVYVVSGAVTFEFLRIAGKAVENTVFSSGPIMVAEDQPDDSPTKAEGLAYLKAYEGKFGPNTRTQFGSHVWDAMVILNKAVPVALKTAKPGTNEFRAALRDAIESSGPYNATHGVFEFTPDDHYGLDERGAVLLTAKDGKFQLLK</sequence>
<evidence type="ECO:0000256" key="1">
    <source>
        <dbReference type="ARBA" id="ARBA00010062"/>
    </source>
</evidence>
<gene>
    <name evidence="6" type="ORF">M0654_18130</name>
</gene>
<protein>
    <submittedName>
        <fullName evidence="6">ABC transporter substrate-binding protein</fullName>
    </submittedName>
</protein>
<comment type="caution">
    <text evidence="6">The sequence shown here is derived from an EMBL/GenBank/DDBJ whole genome shotgun (WGS) entry which is preliminary data.</text>
</comment>
<reference evidence="6 7" key="1">
    <citation type="submission" date="2022-04" db="EMBL/GenBank/DDBJ databases">
        <title>Rhizobium coralii sp. nov., isolated from coral Turbinaria peltata.</title>
        <authorList>
            <person name="Sun H."/>
        </authorList>
    </citation>
    <scope>NUCLEOTIDE SEQUENCE [LARGE SCALE GENOMIC DNA]</scope>
    <source>
        <strain evidence="6 7">NTR19</strain>
    </source>
</reference>
<evidence type="ECO:0000256" key="3">
    <source>
        <dbReference type="ARBA" id="ARBA00022970"/>
    </source>
</evidence>
<dbReference type="CDD" id="cd06333">
    <property type="entry name" value="PBP1_ABC_RPA1789-like"/>
    <property type="match status" value="1"/>
</dbReference>
<dbReference type="EMBL" id="JALPRY010000021">
    <property type="protein sequence ID" value="MCK8781901.1"/>
    <property type="molecule type" value="Genomic_DNA"/>
</dbReference>
<evidence type="ECO:0000259" key="5">
    <source>
        <dbReference type="Pfam" id="PF13458"/>
    </source>
</evidence>
<dbReference type="Pfam" id="PF13458">
    <property type="entry name" value="Peripla_BP_6"/>
    <property type="match status" value="1"/>
</dbReference>
<keyword evidence="2 4" id="KW-0732">Signal</keyword>
<feature type="chain" id="PRO_5045051672" evidence="4">
    <location>
        <begin position="27"/>
        <end position="382"/>
    </location>
</feature>
<evidence type="ECO:0000256" key="4">
    <source>
        <dbReference type="SAM" id="SignalP"/>
    </source>
</evidence>
<dbReference type="SUPFAM" id="SSF53822">
    <property type="entry name" value="Periplasmic binding protein-like I"/>
    <property type="match status" value="1"/>
</dbReference>
<keyword evidence="3" id="KW-0813">Transport</keyword>
<dbReference type="PANTHER" id="PTHR30483">
    <property type="entry name" value="LEUCINE-SPECIFIC-BINDING PROTEIN"/>
    <property type="match status" value="1"/>
</dbReference>
<evidence type="ECO:0000313" key="6">
    <source>
        <dbReference type="EMBL" id="MCK8781901.1"/>
    </source>
</evidence>
<dbReference type="Proteomes" id="UP001202827">
    <property type="component" value="Unassembled WGS sequence"/>
</dbReference>
<feature type="signal peptide" evidence="4">
    <location>
        <begin position="1"/>
        <end position="26"/>
    </location>
</feature>
<dbReference type="RefSeq" id="WP_118851685.1">
    <property type="nucleotide sequence ID" value="NZ_JALPRY010000021.1"/>
</dbReference>
<dbReference type="InterPro" id="IPR028082">
    <property type="entry name" value="Peripla_BP_I"/>
</dbReference>
<proteinExistence type="inferred from homology"/>
<dbReference type="InterPro" id="IPR028081">
    <property type="entry name" value="Leu-bd"/>
</dbReference>
<comment type="similarity">
    <text evidence="1">Belongs to the leucine-binding protein family.</text>
</comment>
<dbReference type="Gene3D" id="3.40.50.2300">
    <property type="match status" value="2"/>
</dbReference>
<evidence type="ECO:0000256" key="2">
    <source>
        <dbReference type="ARBA" id="ARBA00022729"/>
    </source>
</evidence>
<keyword evidence="3" id="KW-0029">Amino-acid transport</keyword>
<feature type="domain" description="Leucine-binding protein" evidence="5">
    <location>
        <begin position="28"/>
        <end position="360"/>
    </location>
</feature>
<dbReference type="PANTHER" id="PTHR30483:SF38">
    <property type="entry name" value="BLR7848 PROTEIN"/>
    <property type="match status" value="1"/>
</dbReference>
<organism evidence="6 7">
    <name type="scientific">Neorhizobium turbinariae</name>
    <dbReference type="NCBI Taxonomy" id="2937795"/>
    <lineage>
        <taxon>Bacteria</taxon>
        <taxon>Pseudomonadati</taxon>
        <taxon>Pseudomonadota</taxon>
        <taxon>Alphaproteobacteria</taxon>
        <taxon>Hyphomicrobiales</taxon>
        <taxon>Rhizobiaceae</taxon>
        <taxon>Rhizobium/Agrobacterium group</taxon>
        <taxon>Neorhizobium</taxon>
    </lineage>
</organism>